<keyword evidence="1" id="KW-0812">Transmembrane</keyword>
<protein>
    <submittedName>
        <fullName evidence="2">Uncharacterized protein</fullName>
    </submittedName>
</protein>
<evidence type="ECO:0000313" key="2">
    <source>
        <dbReference type="EMBL" id="OJZ84358.1"/>
    </source>
</evidence>
<name>A0A1M3TC61_ASPLC</name>
<keyword evidence="1" id="KW-0472">Membrane</keyword>
<evidence type="ECO:0000256" key="1">
    <source>
        <dbReference type="SAM" id="Phobius"/>
    </source>
</evidence>
<keyword evidence="1" id="KW-1133">Transmembrane helix</keyword>
<proteinExistence type="predicted"/>
<accession>A0A1M3TC61</accession>
<sequence length="72" mass="8337">MATLTPAEMERLWWSPFLMWAGSIKFPMSIFLSLSDHPWATVKGRMFTRRCTVPKPTRYAGPIQFIAVSEPY</sequence>
<dbReference type="EMBL" id="KV878244">
    <property type="protein sequence ID" value="OJZ84358.1"/>
    <property type="molecule type" value="Genomic_DNA"/>
</dbReference>
<dbReference type="Proteomes" id="UP000184063">
    <property type="component" value="Unassembled WGS sequence"/>
</dbReference>
<reference evidence="3" key="1">
    <citation type="journal article" date="2017" name="Genome Biol.">
        <title>Comparative genomics reveals high biological diversity and specific adaptations in the industrially and medically important fungal genus Aspergillus.</title>
        <authorList>
            <person name="de Vries R.P."/>
            <person name="Riley R."/>
            <person name="Wiebenga A."/>
            <person name="Aguilar-Osorio G."/>
            <person name="Amillis S."/>
            <person name="Uchima C.A."/>
            <person name="Anderluh G."/>
            <person name="Asadollahi M."/>
            <person name="Askin M."/>
            <person name="Barry K."/>
            <person name="Battaglia E."/>
            <person name="Bayram O."/>
            <person name="Benocci T."/>
            <person name="Braus-Stromeyer S.A."/>
            <person name="Caldana C."/>
            <person name="Canovas D."/>
            <person name="Cerqueira G.C."/>
            <person name="Chen F."/>
            <person name="Chen W."/>
            <person name="Choi C."/>
            <person name="Clum A."/>
            <person name="Dos Santos R.A."/>
            <person name="Damasio A.R."/>
            <person name="Diallinas G."/>
            <person name="Emri T."/>
            <person name="Fekete E."/>
            <person name="Flipphi M."/>
            <person name="Freyberg S."/>
            <person name="Gallo A."/>
            <person name="Gournas C."/>
            <person name="Habgood R."/>
            <person name="Hainaut M."/>
            <person name="Harispe M.L."/>
            <person name="Henrissat B."/>
            <person name="Hilden K.S."/>
            <person name="Hope R."/>
            <person name="Hossain A."/>
            <person name="Karabika E."/>
            <person name="Karaffa L."/>
            <person name="Karanyi Z."/>
            <person name="Krasevec N."/>
            <person name="Kuo A."/>
            <person name="Kusch H."/>
            <person name="LaButti K."/>
            <person name="Lagendijk E.L."/>
            <person name="Lapidus A."/>
            <person name="Levasseur A."/>
            <person name="Lindquist E."/>
            <person name="Lipzen A."/>
            <person name="Logrieco A.F."/>
            <person name="MacCabe A."/>
            <person name="Maekelae M.R."/>
            <person name="Malavazi I."/>
            <person name="Melin P."/>
            <person name="Meyer V."/>
            <person name="Mielnichuk N."/>
            <person name="Miskei M."/>
            <person name="Molnar A.P."/>
            <person name="Mule G."/>
            <person name="Ngan C.Y."/>
            <person name="Orejas M."/>
            <person name="Orosz E."/>
            <person name="Ouedraogo J.P."/>
            <person name="Overkamp K.M."/>
            <person name="Park H.-S."/>
            <person name="Perrone G."/>
            <person name="Piumi F."/>
            <person name="Punt P.J."/>
            <person name="Ram A.F."/>
            <person name="Ramon A."/>
            <person name="Rauscher S."/>
            <person name="Record E."/>
            <person name="Riano-Pachon D.M."/>
            <person name="Robert V."/>
            <person name="Roehrig J."/>
            <person name="Ruller R."/>
            <person name="Salamov A."/>
            <person name="Salih N.S."/>
            <person name="Samson R.A."/>
            <person name="Sandor E."/>
            <person name="Sanguinetti M."/>
            <person name="Schuetze T."/>
            <person name="Sepcic K."/>
            <person name="Shelest E."/>
            <person name="Sherlock G."/>
            <person name="Sophianopoulou V."/>
            <person name="Squina F.M."/>
            <person name="Sun H."/>
            <person name="Susca A."/>
            <person name="Todd R.B."/>
            <person name="Tsang A."/>
            <person name="Unkles S.E."/>
            <person name="van de Wiele N."/>
            <person name="van Rossen-Uffink D."/>
            <person name="Oliveira J.V."/>
            <person name="Vesth T.C."/>
            <person name="Visser J."/>
            <person name="Yu J.-H."/>
            <person name="Zhou M."/>
            <person name="Andersen M.R."/>
            <person name="Archer D.B."/>
            <person name="Baker S.E."/>
            <person name="Benoit I."/>
            <person name="Brakhage A.A."/>
            <person name="Braus G.H."/>
            <person name="Fischer R."/>
            <person name="Frisvad J.C."/>
            <person name="Goldman G.H."/>
            <person name="Houbraken J."/>
            <person name="Oakley B."/>
            <person name="Pocsi I."/>
            <person name="Scazzocchio C."/>
            <person name="Seiboth B."/>
            <person name="vanKuyk P.A."/>
            <person name="Wortman J."/>
            <person name="Dyer P.S."/>
            <person name="Grigoriev I.V."/>
        </authorList>
    </citation>
    <scope>NUCLEOTIDE SEQUENCE [LARGE SCALE GENOMIC DNA]</scope>
    <source>
        <strain evidence="3">CBS 106.47</strain>
    </source>
</reference>
<gene>
    <name evidence="2" type="ORF">ASPFODRAFT_48371</name>
</gene>
<feature type="transmembrane region" description="Helical" evidence="1">
    <location>
        <begin position="12"/>
        <end position="34"/>
    </location>
</feature>
<organism evidence="2 3">
    <name type="scientific">Aspergillus luchuensis (strain CBS 106.47)</name>
    <dbReference type="NCBI Taxonomy" id="1137211"/>
    <lineage>
        <taxon>Eukaryota</taxon>
        <taxon>Fungi</taxon>
        <taxon>Dikarya</taxon>
        <taxon>Ascomycota</taxon>
        <taxon>Pezizomycotina</taxon>
        <taxon>Eurotiomycetes</taxon>
        <taxon>Eurotiomycetidae</taxon>
        <taxon>Eurotiales</taxon>
        <taxon>Aspergillaceae</taxon>
        <taxon>Aspergillus</taxon>
        <taxon>Aspergillus subgen. Circumdati</taxon>
    </lineage>
</organism>
<dbReference type="VEuPathDB" id="FungiDB:ASPFODRAFT_48371"/>
<dbReference type="AlphaFoldDB" id="A0A1M3TC61"/>
<evidence type="ECO:0000313" key="3">
    <source>
        <dbReference type="Proteomes" id="UP000184063"/>
    </source>
</evidence>